<keyword evidence="14" id="KW-0472">Membrane</keyword>
<keyword evidence="8" id="KW-0677">Repeat</keyword>
<dbReference type="GO" id="GO:0005789">
    <property type="term" value="C:endoplasmic reticulum membrane"/>
    <property type="evidence" value="ECO:0007669"/>
    <property type="project" value="UniProtKB-SubCell"/>
</dbReference>
<reference evidence="18" key="1">
    <citation type="submission" date="2025-08" db="UniProtKB">
        <authorList>
            <consortium name="Ensembl"/>
        </authorList>
    </citation>
    <scope>IDENTIFICATION</scope>
</reference>
<evidence type="ECO:0008006" key="20">
    <source>
        <dbReference type="Google" id="ProtNLM"/>
    </source>
</evidence>
<evidence type="ECO:0000313" key="19">
    <source>
        <dbReference type="Proteomes" id="UP000694546"/>
    </source>
</evidence>
<dbReference type="SUPFAM" id="SSF49562">
    <property type="entry name" value="C2 domain (Calcium/lipid-binding domain, CaLB)"/>
    <property type="match status" value="4"/>
</dbReference>
<evidence type="ECO:0000256" key="3">
    <source>
        <dbReference type="ARBA" id="ARBA00005867"/>
    </source>
</evidence>
<keyword evidence="11" id="KW-1133">Transmembrane helix</keyword>
<keyword evidence="6" id="KW-0812">Transmembrane</keyword>
<organism evidence="18 19">
    <name type="scientific">Gadus morhua</name>
    <name type="common">Atlantic cod</name>
    <dbReference type="NCBI Taxonomy" id="8049"/>
    <lineage>
        <taxon>Eukaryota</taxon>
        <taxon>Metazoa</taxon>
        <taxon>Chordata</taxon>
        <taxon>Craniata</taxon>
        <taxon>Vertebrata</taxon>
        <taxon>Euteleostomi</taxon>
        <taxon>Actinopterygii</taxon>
        <taxon>Neopterygii</taxon>
        <taxon>Teleostei</taxon>
        <taxon>Neoteleostei</taxon>
        <taxon>Acanthomorphata</taxon>
        <taxon>Zeiogadaria</taxon>
        <taxon>Gadariae</taxon>
        <taxon>Gadiformes</taxon>
        <taxon>Gadoidei</taxon>
        <taxon>Gadidae</taxon>
        <taxon>Gadus</taxon>
    </lineage>
</organism>
<evidence type="ECO:0000313" key="18">
    <source>
        <dbReference type="Ensembl" id="ENSGMOP00000059699.1"/>
    </source>
</evidence>
<keyword evidence="4" id="KW-0813">Transport</keyword>
<evidence type="ECO:0000256" key="4">
    <source>
        <dbReference type="ARBA" id="ARBA00022448"/>
    </source>
</evidence>
<dbReference type="Pfam" id="PF17047">
    <property type="entry name" value="SMP_LBD"/>
    <property type="match status" value="1"/>
</dbReference>
<evidence type="ECO:0000256" key="9">
    <source>
        <dbReference type="ARBA" id="ARBA00022824"/>
    </source>
</evidence>
<keyword evidence="5" id="KW-1003">Cell membrane</keyword>
<keyword evidence="9" id="KW-0256">Endoplasmic reticulum</keyword>
<evidence type="ECO:0000256" key="15">
    <source>
        <dbReference type="SAM" id="MobiDB-lite"/>
    </source>
</evidence>
<keyword evidence="19" id="KW-1185">Reference proteome</keyword>
<dbReference type="PANTHER" id="PTHR45761:SF7">
    <property type="entry name" value="EXTENDED SYNAPTOTAGMIN-1 ISOFORM X1"/>
    <property type="match status" value="1"/>
</dbReference>
<evidence type="ECO:0000256" key="12">
    <source>
        <dbReference type="ARBA" id="ARBA00023055"/>
    </source>
</evidence>
<dbReference type="PROSITE" id="PS50004">
    <property type="entry name" value="C2"/>
    <property type="match status" value="4"/>
</dbReference>
<dbReference type="InterPro" id="IPR037733">
    <property type="entry name" value="Ext_Synaptotagmin_C2A"/>
</dbReference>
<evidence type="ECO:0000259" key="16">
    <source>
        <dbReference type="PROSITE" id="PS50004"/>
    </source>
</evidence>
<keyword evidence="13" id="KW-0446">Lipid-binding</keyword>
<dbReference type="GO" id="GO:0031210">
    <property type="term" value="F:phosphatidylcholine binding"/>
    <property type="evidence" value="ECO:0007669"/>
    <property type="project" value="TreeGrafter"/>
</dbReference>
<evidence type="ECO:0000256" key="10">
    <source>
        <dbReference type="ARBA" id="ARBA00022837"/>
    </source>
</evidence>
<dbReference type="GO" id="GO:0005544">
    <property type="term" value="F:calcium-dependent phospholipid binding"/>
    <property type="evidence" value="ECO:0007669"/>
    <property type="project" value="TreeGrafter"/>
</dbReference>
<evidence type="ECO:0000256" key="8">
    <source>
        <dbReference type="ARBA" id="ARBA00022737"/>
    </source>
</evidence>
<dbReference type="Pfam" id="PF00168">
    <property type="entry name" value="C2"/>
    <property type="match status" value="4"/>
</dbReference>
<dbReference type="AlphaFoldDB" id="A0A8C5CAN0"/>
<feature type="domain" description="C2" evidence="16">
    <location>
        <begin position="446"/>
        <end position="560"/>
    </location>
</feature>
<dbReference type="InterPro" id="IPR031468">
    <property type="entry name" value="SMP_LBD"/>
</dbReference>
<evidence type="ECO:0000256" key="11">
    <source>
        <dbReference type="ARBA" id="ARBA00022989"/>
    </source>
</evidence>
<feature type="domain" description="SMP-LTD" evidence="17">
    <location>
        <begin position="127"/>
        <end position="305"/>
    </location>
</feature>
<dbReference type="GO" id="GO:0006869">
    <property type="term" value="P:lipid transport"/>
    <property type="evidence" value="ECO:0007669"/>
    <property type="project" value="UniProtKB-KW"/>
</dbReference>
<dbReference type="PANTHER" id="PTHR45761">
    <property type="entry name" value="EXTENDED SYNAPTOTAGMIN-LIKE PROTEIN 2, ISOFORM C"/>
    <property type="match status" value="1"/>
</dbReference>
<dbReference type="InterPro" id="IPR051634">
    <property type="entry name" value="Extended_Synaptotagmin"/>
</dbReference>
<sequence length="868" mass="96940">MQKEESGPPSGSQETKVPKDVQSKAGGGAEIMQAAAAPPGIQAVDVLWTFGKCLGALLPVYLAGYYRFSTSFLVFGMMIYTGWKHAREAKEARHRSAVELFDNEQEHTSKRVAKSKRDLPAWVNFPDVEKVEWLNKVLQQVWPFVGQYLEKLLQETIAPSIRGSSSHLQTLSFTKVDFGDKPMKVVGIKAHTENDRGQVLLDLYISYVGDVEIDVEVKRYFCKAGVKGIQLHGMMRVILEPLIGDVPIVGAVTMFFIRRPKLVINWTGLTNLLDIPGLNVMSDSMIMDAIAAFLVLPNRLTVPLVPDLHVAELRSPLPRGVVRIHLVEADDLPAKDNFMKGVMSGMSDPYALLRVGPQTFTSKHVDNTVCPKWGEIYEVLVHEVPGQELELEVYDKDTDQDDFLVTLFFSSPKWFSLKDTPSGRVHLRLEWLTLLPSTDRLEQVLKRNETVISKTADPPSAAILVVYLDKAESLPMKKGNKEPNPMVQLSVRDLTRESKICYTTENPQWEEAFTFFIQDPQKQDIDIQVKDGDRVQTLGRLNLPLSRLLSSPSLTLDQWFQLDGSGPASRIYIKTVLRTPPGLRRAWWRTTCSGETGSTRALPCCGLQGVLRLHLLEAQSLVAKDNLMGGLRKGKSDPYAKVTVGEHAFKSHVVKENLNPTWNEMYEVVLSSQAGQEIHFESYDKDLDADDFLGRFVPRSCGLCVMTSLFLLSQWYTLKDVKSGRVHLVLEWVPTASTAARLHQVSAALLDTKHRPNCYTFAPGLSSTGKDSVDSYVSLMLLPDKNKATKRKTAVKKRDLNPEFNDSFEYGLSLDEAQRRLLSVSVKDNSASFRGRDVIGQVSVGQAQPSLSRSRWIHAGLSNLCGGT</sequence>
<dbReference type="Proteomes" id="UP000694546">
    <property type="component" value="Chromosome 13"/>
</dbReference>
<evidence type="ECO:0000256" key="1">
    <source>
        <dbReference type="ARBA" id="ARBA00004202"/>
    </source>
</evidence>
<dbReference type="InterPro" id="IPR000008">
    <property type="entry name" value="C2_dom"/>
</dbReference>
<dbReference type="SMART" id="SM00239">
    <property type="entry name" value="C2"/>
    <property type="match status" value="4"/>
</dbReference>
<dbReference type="CDD" id="cd08391">
    <property type="entry name" value="C2A_C2C_Synaptotagmin_like"/>
    <property type="match status" value="2"/>
</dbReference>
<name>A0A8C5CAN0_GADMO</name>
<dbReference type="Ensembl" id="ENSGMOT00000072015.1">
    <property type="protein sequence ID" value="ENSGMOP00000059699.1"/>
    <property type="gene ID" value="ENSGMOG00000004194.2"/>
</dbReference>
<evidence type="ECO:0000256" key="14">
    <source>
        <dbReference type="ARBA" id="ARBA00023136"/>
    </source>
</evidence>
<evidence type="ECO:0000256" key="6">
    <source>
        <dbReference type="ARBA" id="ARBA00022692"/>
    </source>
</evidence>
<feature type="domain" description="C2" evidence="16">
    <location>
        <begin position="591"/>
        <end position="716"/>
    </location>
</feature>
<dbReference type="GO" id="GO:0008429">
    <property type="term" value="F:phosphatidylethanolamine binding"/>
    <property type="evidence" value="ECO:0007669"/>
    <property type="project" value="TreeGrafter"/>
</dbReference>
<feature type="domain" description="C2" evidence="16">
    <location>
        <begin position="302"/>
        <end position="432"/>
    </location>
</feature>
<dbReference type="InterPro" id="IPR037749">
    <property type="entry name" value="Ext_Synaptotagmin_C2B"/>
</dbReference>
<dbReference type="GeneTree" id="ENSGT00940000156561"/>
<evidence type="ECO:0000256" key="13">
    <source>
        <dbReference type="ARBA" id="ARBA00023121"/>
    </source>
</evidence>
<evidence type="ECO:0000256" key="5">
    <source>
        <dbReference type="ARBA" id="ARBA00022475"/>
    </source>
</evidence>
<dbReference type="GO" id="GO:0005509">
    <property type="term" value="F:calcium ion binding"/>
    <property type="evidence" value="ECO:0007669"/>
    <property type="project" value="TreeGrafter"/>
</dbReference>
<proteinExistence type="inferred from homology"/>
<dbReference type="GO" id="GO:0005886">
    <property type="term" value="C:plasma membrane"/>
    <property type="evidence" value="ECO:0007669"/>
    <property type="project" value="UniProtKB-SubCell"/>
</dbReference>
<protein>
    <recommendedName>
        <fullName evidence="20">Extended synaptotagmin-like protein 1b</fullName>
    </recommendedName>
</protein>
<keyword evidence="12" id="KW-0445">Lipid transport</keyword>
<keyword evidence="7" id="KW-0479">Metal-binding</keyword>
<evidence type="ECO:0000256" key="7">
    <source>
        <dbReference type="ARBA" id="ARBA00022723"/>
    </source>
</evidence>
<dbReference type="Gene3D" id="2.60.40.150">
    <property type="entry name" value="C2 domain"/>
    <property type="match status" value="4"/>
</dbReference>
<keyword evidence="10" id="KW-0106">Calcium</keyword>
<dbReference type="CDD" id="cd04050">
    <property type="entry name" value="C2B_Synaptotagmin-like"/>
    <property type="match status" value="1"/>
</dbReference>
<dbReference type="GO" id="GO:0035091">
    <property type="term" value="F:phosphatidylinositol binding"/>
    <property type="evidence" value="ECO:0007669"/>
    <property type="project" value="TreeGrafter"/>
</dbReference>
<dbReference type="GO" id="GO:0061817">
    <property type="term" value="P:endoplasmic reticulum-plasma membrane tethering"/>
    <property type="evidence" value="ECO:0007669"/>
    <property type="project" value="InterPro"/>
</dbReference>
<accession>A0A8C5CAN0</accession>
<dbReference type="PROSITE" id="PS51847">
    <property type="entry name" value="SMP"/>
    <property type="match status" value="1"/>
</dbReference>
<feature type="domain" description="C2" evidence="16">
    <location>
        <begin position="722"/>
        <end position="861"/>
    </location>
</feature>
<evidence type="ECO:0000256" key="2">
    <source>
        <dbReference type="ARBA" id="ARBA00004477"/>
    </source>
</evidence>
<comment type="similarity">
    <text evidence="3">Belongs to the extended synaptotagmin family.</text>
</comment>
<comment type="subcellular location">
    <subcellularLocation>
        <location evidence="1">Cell membrane</location>
        <topology evidence="1">Peripheral membrane protein</topology>
    </subcellularLocation>
    <subcellularLocation>
        <location evidence="2">Endoplasmic reticulum membrane</location>
        <topology evidence="2">Multi-pass membrane protein</topology>
    </subcellularLocation>
</comment>
<dbReference type="InterPro" id="IPR035892">
    <property type="entry name" value="C2_domain_sf"/>
</dbReference>
<evidence type="ECO:0000259" key="17">
    <source>
        <dbReference type="PROSITE" id="PS51847"/>
    </source>
</evidence>
<dbReference type="InterPro" id="IPR039010">
    <property type="entry name" value="Synaptotagmin_SMP"/>
</dbReference>
<feature type="region of interest" description="Disordered" evidence="15">
    <location>
        <begin position="1"/>
        <end position="25"/>
    </location>
</feature>
<reference evidence="18" key="2">
    <citation type="submission" date="2025-09" db="UniProtKB">
        <authorList>
            <consortium name="Ensembl"/>
        </authorList>
    </citation>
    <scope>IDENTIFICATION</scope>
</reference>